<evidence type="ECO:0000313" key="4">
    <source>
        <dbReference type="Proteomes" id="UP000016927"/>
    </source>
</evidence>
<dbReference type="Pfam" id="PF13639">
    <property type="entry name" value="zf-RING_2"/>
    <property type="match status" value="1"/>
</dbReference>
<protein>
    <submittedName>
        <fullName evidence="3">Zinc finger, RING-type</fullName>
    </submittedName>
</protein>
<dbReference type="Proteomes" id="UP000016927">
    <property type="component" value="Unassembled WGS sequence"/>
</dbReference>
<keyword evidence="4" id="KW-1185">Reference proteome</keyword>
<dbReference type="GO" id="GO:0008270">
    <property type="term" value="F:zinc ion binding"/>
    <property type="evidence" value="ECO:0007669"/>
    <property type="project" value="UniProtKB-KW"/>
</dbReference>
<feature type="domain" description="RING-type" evidence="2">
    <location>
        <begin position="47"/>
        <end position="88"/>
    </location>
</feature>
<dbReference type="PROSITE" id="PS50089">
    <property type="entry name" value="ZF_RING_2"/>
    <property type="match status" value="1"/>
</dbReference>
<sequence>MHNPCKVCFWPASEENGICDLCQQEIIEYSIPKDLLDLFVLDTSHVCCICYDKISSSSLSDCTTCSTKYHSSCLNQWRVQSKRCAVCRKEI</sequence>
<organism evidence="3 4">
    <name type="scientific">Nosema bombycis (strain CQ1 / CVCC 102059)</name>
    <name type="common">Microsporidian parasite</name>
    <name type="synonym">Pebrine of silkworm</name>
    <dbReference type="NCBI Taxonomy" id="578461"/>
    <lineage>
        <taxon>Eukaryota</taxon>
        <taxon>Fungi</taxon>
        <taxon>Fungi incertae sedis</taxon>
        <taxon>Microsporidia</taxon>
        <taxon>Nosematidae</taxon>
        <taxon>Nosema</taxon>
    </lineage>
</organism>
<gene>
    <name evidence="3" type="ORF">NBO_469g0004</name>
</gene>
<dbReference type="SUPFAM" id="SSF57850">
    <property type="entry name" value="RING/U-box"/>
    <property type="match status" value="1"/>
</dbReference>
<reference evidence="3 4" key="1">
    <citation type="journal article" date="2013" name="BMC Genomics">
        <title>Comparative genomics of parasitic silkworm microsporidia reveal an association between genome expansion and host adaptation.</title>
        <authorList>
            <person name="Pan G."/>
            <person name="Xu J."/>
            <person name="Li T."/>
            <person name="Xia Q."/>
            <person name="Liu S.L."/>
            <person name="Zhang G."/>
            <person name="Li S."/>
            <person name="Li C."/>
            <person name="Liu H."/>
            <person name="Yang L."/>
            <person name="Liu T."/>
            <person name="Zhang X."/>
            <person name="Wu Z."/>
            <person name="Fan W."/>
            <person name="Dang X."/>
            <person name="Xiang H."/>
            <person name="Tao M."/>
            <person name="Li Y."/>
            <person name="Hu J."/>
            <person name="Li Z."/>
            <person name="Lin L."/>
            <person name="Luo J."/>
            <person name="Geng L."/>
            <person name="Wang L."/>
            <person name="Long M."/>
            <person name="Wan Y."/>
            <person name="He N."/>
            <person name="Zhang Z."/>
            <person name="Lu C."/>
            <person name="Keeling P.J."/>
            <person name="Wang J."/>
            <person name="Xiang Z."/>
            <person name="Zhou Z."/>
        </authorList>
    </citation>
    <scope>NUCLEOTIDE SEQUENCE [LARGE SCALE GENOMIC DNA]</scope>
    <source>
        <strain evidence="4">CQ1 / CVCC 102059</strain>
    </source>
</reference>
<dbReference type="AlphaFoldDB" id="R0MDY6"/>
<dbReference type="VEuPathDB" id="MicrosporidiaDB:NBO_469g0004"/>
<dbReference type="InterPro" id="IPR001841">
    <property type="entry name" value="Znf_RING"/>
</dbReference>
<dbReference type="HOGENOM" id="CLU_169819_0_0_1"/>
<evidence type="ECO:0000313" key="3">
    <source>
        <dbReference type="EMBL" id="EOB12290.1"/>
    </source>
</evidence>
<evidence type="ECO:0000259" key="2">
    <source>
        <dbReference type="PROSITE" id="PS50089"/>
    </source>
</evidence>
<accession>R0MDY6</accession>
<keyword evidence="1" id="KW-0863">Zinc-finger</keyword>
<dbReference type="InterPro" id="IPR013083">
    <property type="entry name" value="Znf_RING/FYVE/PHD"/>
</dbReference>
<name>R0MDY6_NOSB1</name>
<evidence type="ECO:0000256" key="1">
    <source>
        <dbReference type="PROSITE-ProRule" id="PRU00175"/>
    </source>
</evidence>
<dbReference type="Gene3D" id="3.30.40.10">
    <property type="entry name" value="Zinc/RING finger domain, C3HC4 (zinc finger)"/>
    <property type="match status" value="1"/>
</dbReference>
<dbReference type="EMBL" id="KB909377">
    <property type="protein sequence ID" value="EOB12290.1"/>
    <property type="molecule type" value="Genomic_DNA"/>
</dbReference>
<keyword evidence="1" id="KW-0479">Metal-binding</keyword>
<proteinExistence type="predicted"/>
<keyword evidence="1" id="KW-0862">Zinc</keyword>